<dbReference type="STRING" id="760192.Halhy_4838"/>
<dbReference type="InterPro" id="IPR017937">
    <property type="entry name" value="Thioredoxin_CS"/>
</dbReference>
<reference evidence="3 4" key="1">
    <citation type="journal article" date="2011" name="Stand. Genomic Sci.">
        <title>Complete genome sequence of Haliscomenobacter hydrossis type strain (O).</title>
        <authorList>
            <consortium name="US DOE Joint Genome Institute (JGI-PGF)"/>
            <person name="Daligault H."/>
            <person name="Lapidus A."/>
            <person name="Zeytun A."/>
            <person name="Nolan M."/>
            <person name="Lucas S."/>
            <person name="Del Rio T.G."/>
            <person name="Tice H."/>
            <person name="Cheng J.F."/>
            <person name="Tapia R."/>
            <person name="Han C."/>
            <person name="Goodwin L."/>
            <person name="Pitluck S."/>
            <person name="Liolios K."/>
            <person name="Pagani I."/>
            <person name="Ivanova N."/>
            <person name="Huntemann M."/>
            <person name="Mavromatis K."/>
            <person name="Mikhailova N."/>
            <person name="Pati A."/>
            <person name="Chen A."/>
            <person name="Palaniappan K."/>
            <person name="Land M."/>
            <person name="Hauser L."/>
            <person name="Brambilla E.M."/>
            <person name="Rohde M."/>
            <person name="Verbarg S."/>
            <person name="Goker M."/>
            <person name="Bristow J."/>
            <person name="Eisen J.A."/>
            <person name="Markowitz V."/>
            <person name="Hugenholtz P."/>
            <person name="Kyrpides N.C."/>
            <person name="Klenk H.P."/>
            <person name="Woyke T."/>
        </authorList>
    </citation>
    <scope>NUCLEOTIDE SEQUENCE [LARGE SCALE GENOMIC DNA]</scope>
    <source>
        <strain evidence="4">ATCC 27775 / DSM 1100 / LMG 10767 / O</strain>
    </source>
</reference>
<dbReference type="InterPro" id="IPR050553">
    <property type="entry name" value="Thioredoxin_ResA/DsbE_sf"/>
</dbReference>
<dbReference type="PROSITE" id="PS00194">
    <property type="entry name" value="THIOREDOXIN_1"/>
    <property type="match status" value="1"/>
</dbReference>
<evidence type="ECO:0000313" key="3">
    <source>
        <dbReference type="EMBL" id="AEE52671.1"/>
    </source>
</evidence>
<dbReference type="Proteomes" id="UP000008461">
    <property type="component" value="Chromosome"/>
</dbReference>
<dbReference type="InterPro" id="IPR036249">
    <property type="entry name" value="Thioredoxin-like_sf"/>
</dbReference>
<dbReference type="KEGG" id="hhy:Halhy_4838"/>
<dbReference type="RefSeq" id="WP_013767208.1">
    <property type="nucleotide sequence ID" value="NC_015510.1"/>
</dbReference>
<dbReference type="GO" id="GO:0016491">
    <property type="term" value="F:oxidoreductase activity"/>
    <property type="evidence" value="ECO:0007669"/>
    <property type="project" value="InterPro"/>
</dbReference>
<dbReference type="PANTHER" id="PTHR42852">
    <property type="entry name" value="THIOL:DISULFIDE INTERCHANGE PROTEIN DSBE"/>
    <property type="match status" value="1"/>
</dbReference>
<keyword evidence="1" id="KW-0676">Redox-active center</keyword>
<dbReference type="Gene3D" id="3.40.30.10">
    <property type="entry name" value="Glutaredoxin"/>
    <property type="match status" value="1"/>
</dbReference>
<dbReference type="eggNOG" id="COG0526">
    <property type="taxonomic scope" value="Bacteria"/>
</dbReference>
<evidence type="ECO:0000256" key="1">
    <source>
        <dbReference type="ARBA" id="ARBA00023284"/>
    </source>
</evidence>
<protein>
    <submittedName>
        <fullName evidence="3">Alkyl hydroperoxide reductase/ Thiol specific antioxidant/ Mal allergen</fullName>
    </submittedName>
</protein>
<organism evidence="3 4">
    <name type="scientific">Haliscomenobacter hydrossis (strain ATCC 27775 / DSM 1100 / LMG 10767 / O)</name>
    <dbReference type="NCBI Taxonomy" id="760192"/>
    <lineage>
        <taxon>Bacteria</taxon>
        <taxon>Pseudomonadati</taxon>
        <taxon>Bacteroidota</taxon>
        <taxon>Saprospiria</taxon>
        <taxon>Saprospirales</taxon>
        <taxon>Haliscomenobacteraceae</taxon>
        <taxon>Haliscomenobacter</taxon>
    </lineage>
</organism>
<gene>
    <name evidence="3" type="ordered locus">Halhy_4838</name>
</gene>
<keyword evidence="4" id="KW-1185">Reference proteome</keyword>
<reference key="2">
    <citation type="submission" date="2011-04" db="EMBL/GenBank/DDBJ databases">
        <title>Complete sequence of chromosome of Haliscomenobacter hydrossis DSM 1100.</title>
        <authorList>
            <consortium name="US DOE Joint Genome Institute (JGI-PGF)"/>
            <person name="Lucas S."/>
            <person name="Han J."/>
            <person name="Lapidus A."/>
            <person name="Bruce D."/>
            <person name="Goodwin L."/>
            <person name="Pitluck S."/>
            <person name="Peters L."/>
            <person name="Kyrpides N."/>
            <person name="Mavromatis K."/>
            <person name="Ivanova N."/>
            <person name="Ovchinnikova G."/>
            <person name="Pagani I."/>
            <person name="Daligault H."/>
            <person name="Detter J.C."/>
            <person name="Han C."/>
            <person name="Land M."/>
            <person name="Hauser L."/>
            <person name="Markowitz V."/>
            <person name="Cheng J.-F."/>
            <person name="Hugenholtz P."/>
            <person name="Woyke T."/>
            <person name="Wu D."/>
            <person name="Verbarg S."/>
            <person name="Frueling A."/>
            <person name="Brambilla E."/>
            <person name="Klenk H.-P."/>
            <person name="Eisen J.A."/>
        </authorList>
    </citation>
    <scope>NUCLEOTIDE SEQUENCE</scope>
    <source>
        <strain>DSM 1100</strain>
    </source>
</reference>
<sequence>MQKIWLLLVLTTGLGSLKAQQVFESFDDFAPLLERTQTDTTYVINFWATWCGPCVKELPYFEQLNHSLAQQKVSIILVSLDFRKDLETKLKPFLAQRQFSASVAALVDSRQQLWIDKIDSSWSGALPATLVYRGDVRKFKEGEFDDFEELQQFVLGFFDPKN</sequence>
<dbReference type="GO" id="GO:0016209">
    <property type="term" value="F:antioxidant activity"/>
    <property type="evidence" value="ECO:0007669"/>
    <property type="project" value="InterPro"/>
</dbReference>
<evidence type="ECO:0000313" key="4">
    <source>
        <dbReference type="Proteomes" id="UP000008461"/>
    </source>
</evidence>
<name>F4KYY4_HALH1</name>
<dbReference type="CDD" id="cd02966">
    <property type="entry name" value="TlpA_like_family"/>
    <property type="match status" value="1"/>
</dbReference>
<dbReference type="OrthoDB" id="9815205at2"/>
<proteinExistence type="predicted"/>
<dbReference type="HOGENOM" id="CLU_042529_16_0_10"/>
<dbReference type="PANTHER" id="PTHR42852:SF13">
    <property type="entry name" value="PROTEIN DIPZ"/>
    <property type="match status" value="1"/>
</dbReference>
<accession>F4KYY4</accession>
<dbReference type="PROSITE" id="PS51352">
    <property type="entry name" value="THIOREDOXIN_2"/>
    <property type="match status" value="1"/>
</dbReference>
<evidence type="ECO:0000259" key="2">
    <source>
        <dbReference type="PROSITE" id="PS51352"/>
    </source>
</evidence>
<feature type="domain" description="Thioredoxin" evidence="2">
    <location>
        <begin position="1"/>
        <end position="159"/>
    </location>
</feature>
<dbReference type="AlphaFoldDB" id="F4KYY4"/>
<dbReference type="Pfam" id="PF00578">
    <property type="entry name" value="AhpC-TSA"/>
    <property type="match status" value="1"/>
</dbReference>
<dbReference type="InterPro" id="IPR013766">
    <property type="entry name" value="Thioredoxin_domain"/>
</dbReference>
<dbReference type="EMBL" id="CP002691">
    <property type="protein sequence ID" value="AEE52671.1"/>
    <property type="molecule type" value="Genomic_DNA"/>
</dbReference>
<dbReference type="SUPFAM" id="SSF52833">
    <property type="entry name" value="Thioredoxin-like"/>
    <property type="match status" value="1"/>
</dbReference>
<dbReference type="InterPro" id="IPR000866">
    <property type="entry name" value="AhpC/TSA"/>
</dbReference>